<evidence type="ECO:0000313" key="3">
    <source>
        <dbReference type="EMBL" id="GMA35539.1"/>
    </source>
</evidence>
<evidence type="ECO:0000313" key="4">
    <source>
        <dbReference type="Proteomes" id="UP001157125"/>
    </source>
</evidence>
<dbReference type="EMBL" id="BSUN01000001">
    <property type="protein sequence ID" value="GMA35539.1"/>
    <property type="molecule type" value="Genomic_DNA"/>
</dbReference>
<keyword evidence="4" id="KW-1185">Reference proteome</keyword>
<organism evidence="3 4">
    <name type="scientific">Demequina litorisediminis</name>
    <dbReference type="NCBI Taxonomy" id="1849022"/>
    <lineage>
        <taxon>Bacteria</taxon>
        <taxon>Bacillati</taxon>
        <taxon>Actinomycetota</taxon>
        <taxon>Actinomycetes</taxon>
        <taxon>Micrococcales</taxon>
        <taxon>Demequinaceae</taxon>
        <taxon>Demequina</taxon>
    </lineage>
</organism>
<keyword evidence="1" id="KW-0677">Repeat</keyword>
<dbReference type="InterPro" id="IPR013215">
    <property type="entry name" value="Cbl-indep_Met_Synth_N"/>
</dbReference>
<dbReference type="SUPFAM" id="SSF51726">
    <property type="entry name" value="UROD/MetE-like"/>
    <property type="match status" value="1"/>
</dbReference>
<sequence>MSDSAVAPSAPTAFPGGTILGYPRIGRMRELKKAIESFWKGATTAEDLESAAAALRAANLERLAALGLAKDNASIPSNFSFYDHVLDAAVTFGAIPTRFAGLRGADGSVDLAGYSTIARGKGDDAPLEMTKWFDSNYHYLVPEIGPETAFALSSTRWVDEFVEAKNAGYLTRPVITGPLTFLYLAKASDEAGDDYRPIDRLDDLLPVYVEPARRLQGRRRHLGADR</sequence>
<dbReference type="Gene3D" id="3.20.20.210">
    <property type="match status" value="1"/>
</dbReference>
<comment type="caution">
    <text evidence="3">The sequence shown here is derived from an EMBL/GenBank/DDBJ whole genome shotgun (WGS) entry which is preliminary data.</text>
</comment>
<reference evidence="4" key="1">
    <citation type="journal article" date="2019" name="Int. J. Syst. Evol. Microbiol.">
        <title>The Global Catalogue of Microorganisms (GCM) 10K type strain sequencing project: providing services to taxonomists for standard genome sequencing and annotation.</title>
        <authorList>
            <consortium name="The Broad Institute Genomics Platform"/>
            <consortium name="The Broad Institute Genome Sequencing Center for Infectious Disease"/>
            <person name="Wu L."/>
            <person name="Ma J."/>
        </authorList>
    </citation>
    <scope>NUCLEOTIDE SEQUENCE [LARGE SCALE GENOMIC DNA]</scope>
    <source>
        <strain evidence="4">NBRC 112299</strain>
    </source>
</reference>
<protein>
    <recommendedName>
        <fullName evidence="2">Cobalamin-independent methionine synthase MetE N-terminal domain-containing protein</fullName>
    </recommendedName>
</protein>
<dbReference type="InterPro" id="IPR038071">
    <property type="entry name" value="UROD/MetE-like_sf"/>
</dbReference>
<feature type="domain" description="Cobalamin-independent methionine synthase MetE N-terminal" evidence="2">
    <location>
        <begin position="18"/>
        <end position="214"/>
    </location>
</feature>
<evidence type="ECO:0000259" key="2">
    <source>
        <dbReference type="Pfam" id="PF08267"/>
    </source>
</evidence>
<dbReference type="Proteomes" id="UP001157125">
    <property type="component" value="Unassembled WGS sequence"/>
</dbReference>
<gene>
    <name evidence="3" type="ORF">GCM10025876_17430</name>
</gene>
<name>A0ABQ6ICV2_9MICO</name>
<proteinExistence type="predicted"/>
<evidence type="ECO:0000256" key="1">
    <source>
        <dbReference type="ARBA" id="ARBA00022737"/>
    </source>
</evidence>
<dbReference type="PANTHER" id="PTHR30519">
    <property type="entry name" value="5-METHYLTETRAHYDROPTEROYLTRIGLUTAMATE--HOMOCYSTEINE METHYLTRANSFERASE"/>
    <property type="match status" value="1"/>
</dbReference>
<dbReference type="Pfam" id="PF08267">
    <property type="entry name" value="Meth_synt_1"/>
    <property type="match status" value="1"/>
</dbReference>
<accession>A0ABQ6ICV2</accession>